<name>A0ABV1DW63_9FIRM</name>
<dbReference type="InterPro" id="IPR000515">
    <property type="entry name" value="MetI-like"/>
</dbReference>
<protein>
    <submittedName>
        <fullName evidence="9">Carbohydrate ABC transporter permease</fullName>
    </submittedName>
</protein>
<evidence type="ECO:0000256" key="1">
    <source>
        <dbReference type="ARBA" id="ARBA00004651"/>
    </source>
</evidence>
<evidence type="ECO:0000256" key="7">
    <source>
        <dbReference type="RuleBase" id="RU363032"/>
    </source>
</evidence>
<feature type="domain" description="ABC transmembrane type-1" evidence="8">
    <location>
        <begin position="90"/>
        <end position="276"/>
    </location>
</feature>
<keyword evidence="6 7" id="KW-0472">Membrane</keyword>
<evidence type="ECO:0000256" key="3">
    <source>
        <dbReference type="ARBA" id="ARBA00022475"/>
    </source>
</evidence>
<feature type="transmembrane region" description="Helical" evidence="7">
    <location>
        <begin position="155"/>
        <end position="179"/>
    </location>
</feature>
<evidence type="ECO:0000256" key="6">
    <source>
        <dbReference type="ARBA" id="ARBA00023136"/>
    </source>
</evidence>
<reference evidence="9 10" key="1">
    <citation type="submission" date="2024-03" db="EMBL/GenBank/DDBJ databases">
        <title>Human intestinal bacterial collection.</title>
        <authorList>
            <person name="Pauvert C."/>
            <person name="Hitch T.C.A."/>
            <person name="Clavel T."/>
        </authorList>
    </citation>
    <scope>NUCLEOTIDE SEQUENCE [LARGE SCALE GENOMIC DNA]</scope>
    <source>
        <strain evidence="9 10">CLA-JM-H44</strain>
    </source>
</reference>
<keyword evidence="10" id="KW-1185">Reference proteome</keyword>
<feature type="transmembrane region" description="Helical" evidence="7">
    <location>
        <begin position="127"/>
        <end position="149"/>
    </location>
</feature>
<evidence type="ECO:0000256" key="4">
    <source>
        <dbReference type="ARBA" id="ARBA00022692"/>
    </source>
</evidence>
<keyword evidence="3" id="KW-1003">Cell membrane</keyword>
<sequence length="290" mass="32629">MRRNIRKSSRTVSSLVWYTVLGLISLVALLPILYMLADSFMGADEIRKYYGAIFGSSNEAAMSFHIIPDKATLDGYYQMLLRRPDYLMKFWNSLFLTISIVIGQVVVSCISAYGFAKFRFPLREPIFFLFIVLMMMPYQVTLVSNYIVLDQMKLIGSYAAIILPGIFGAFGVFLMRQVVASVPDDIIEAAKLDGANQIRILFRVVLPQCKAGIASLVILCFIDNWNMVEQPLVFLKDASQYPLSIFLSNVNTSEPGLAFACGVLSMGVVLLLFLFFEEELVTGIEYVNFK</sequence>
<evidence type="ECO:0000259" key="8">
    <source>
        <dbReference type="PROSITE" id="PS50928"/>
    </source>
</evidence>
<comment type="caution">
    <text evidence="9">The sequence shown here is derived from an EMBL/GenBank/DDBJ whole genome shotgun (WGS) entry which is preliminary data.</text>
</comment>
<proteinExistence type="inferred from homology"/>
<feature type="transmembrane region" description="Helical" evidence="7">
    <location>
        <begin position="256"/>
        <end position="276"/>
    </location>
</feature>
<feature type="transmembrane region" description="Helical" evidence="7">
    <location>
        <begin position="200"/>
        <end position="222"/>
    </location>
</feature>
<dbReference type="PANTHER" id="PTHR43744:SF12">
    <property type="entry name" value="ABC TRANSPORTER PERMEASE PROTEIN MG189-RELATED"/>
    <property type="match status" value="1"/>
</dbReference>
<evidence type="ECO:0000256" key="2">
    <source>
        <dbReference type="ARBA" id="ARBA00022448"/>
    </source>
</evidence>
<evidence type="ECO:0000313" key="10">
    <source>
        <dbReference type="Proteomes" id="UP001489509"/>
    </source>
</evidence>
<dbReference type="Pfam" id="PF00528">
    <property type="entry name" value="BPD_transp_1"/>
    <property type="match status" value="1"/>
</dbReference>
<dbReference type="PANTHER" id="PTHR43744">
    <property type="entry name" value="ABC TRANSPORTER PERMEASE PROTEIN MG189-RELATED-RELATED"/>
    <property type="match status" value="1"/>
</dbReference>
<keyword evidence="2 7" id="KW-0813">Transport</keyword>
<dbReference type="RefSeq" id="WP_349217587.1">
    <property type="nucleotide sequence ID" value="NZ_JBBMFD010000001.1"/>
</dbReference>
<dbReference type="Gene3D" id="1.10.3720.10">
    <property type="entry name" value="MetI-like"/>
    <property type="match status" value="1"/>
</dbReference>
<gene>
    <name evidence="9" type="ORF">WMO26_00540</name>
</gene>
<dbReference type="EMBL" id="JBBMFD010000001">
    <property type="protein sequence ID" value="MEQ2439310.1"/>
    <property type="molecule type" value="Genomic_DNA"/>
</dbReference>
<evidence type="ECO:0000256" key="5">
    <source>
        <dbReference type="ARBA" id="ARBA00022989"/>
    </source>
</evidence>
<evidence type="ECO:0000313" key="9">
    <source>
        <dbReference type="EMBL" id="MEQ2439310.1"/>
    </source>
</evidence>
<comment type="similarity">
    <text evidence="7">Belongs to the binding-protein-dependent transport system permease family.</text>
</comment>
<organism evidence="9 10">
    <name type="scientific">Solibaculum intestinale</name>
    <dbReference type="NCBI Taxonomy" id="3133165"/>
    <lineage>
        <taxon>Bacteria</taxon>
        <taxon>Bacillati</taxon>
        <taxon>Bacillota</taxon>
        <taxon>Clostridia</taxon>
        <taxon>Eubacteriales</taxon>
        <taxon>Oscillospiraceae</taxon>
        <taxon>Solibaculum</taxon>
    </lineage>
</organism>
<dbReference type="Proteomes" id="UP001489509">
    <property type="component" value="Unassembled WGS sequence"/>
</dbReference>
<accession>A0ABV1DW63</accession>
<feature type="transmembrane region" description="Helical" evidence="7">
    <location>
        <begin position="12"/>
        <end position="37"/>
    </location>
</feature>
<dbReference type="PROSITE" id="PS50928">
    <property type="entry name" value="ABC_TM1"/>
    <property type="match status" value="1"/>
</dbReference>
<dbReference type="SUPFAM" id="SSF161098">
    <property type="entry name" value="MetI-like"/>
    <property type="match status" value="1"/>
</dbReference>
<dbReference type="InterPro" id="IPR035906">
    <property type="entry name" value="MetI-like_sf"/>
</dbReference>
<keyword evidence="5 7" id="KW-1133">Transmembrane helix</keyword>
<keyword evidence="4 7" id="KW-0812">Transmembrane</keyword>
<feature type="transmembrane region" description="Helical" evidence="7">
    <location>
        <begin position="90"/>
        <end position="115"/>
    </location>
</feature>
<dbReference type="CDD" id="cd06261">
    <property type="entry name" value="TM_PBP2"/>
    <property type="match status" value="1"/>
</dbReference>
<comment type="subcellular location">
    <subcellularLocation>
        <location evidence="1 7">Cell membrane</location>
        <topology evidence="1 7">Multi-pass membrane protein</topology>
    </subcellularLocation>
</comment>